<dbReference type="Proteomes" id="UP001207468">
    <property type="component" value="Unassembled WGS sequence"/>
</dbReference>
<evidence type="ECO:0000313" key="2">
    <source>
        <dbReference type="Proteomes" id="UP001207468"/>
    </source>
</evidence>
<protein>
    <submittedName>
        <fullName evidence="1">Uncharacterized protein</fullName>
    </submittedName>
</protein>
<sequence length="157" mass="16484">MSQIDIELAALLSSLSFDPPVAHARGRMSIPLGSPDIEMGDEDRGYHSDSTDISTRSSSVAPSRPSPGPCAILHGFACYHSFGGEPHAIGDAELSQLVFSHREAFLACPSAHAGCSTGFKGLASVLEKRAQIEDGSVGMDVVGMLRTEAWLLSGWGA</sequence>
<accession>A0ACC0U6U3</accession>
<proteinExistence type="predicted"/>
<reference evidence="1" key="1">
    <citation type="submission" date="2021-03" db="EMBL/GenBank/DDBJ databases">
        <title>Evolutionary priming and transition to the ectomycorrhizal habit in an iconic lineage of mushroom-forming fungi: is preadaptation a requirement?</title>
        <authorList>
            <consortium name="DOE Joint Genome Institute"/>
            <person name="Looney B.P."/>
            <person name="Miyauchi S."/>
            <person name="Morin E."/>
            <person name="Drula E."/>
            <person name="Courty P.E."/>
            <person name="Chicoki N."/>
            <person name="Fauchery L."/>
            <person name="Kohler A."/>
            <person name="Kuo A."/>
            <person name="LaButti K."/>
            <person name="Pangilinan J."/>
            <person name="Lipzen A."/>
            <person name="Riley R."/>
            <person name="Andreopoulos W."/>
            <person name="He G."/>
            <person name="Johnson J."/>
            <person name="Barry K.W."/>
            <person name="Grigoriev I.V."/>
            <person name="Nagy L."/>
            <person name="Hibbett D."/>
            <person name="Henrissat B."/>
            <person name="Matheny P.B."/>
            <person name="Labbe J."/>
            <person name="Martin A.F."/>
        </authorList>
    </citation>
    <scope>NUCLEOTIDE SEQUENCE</scope>
    <source>
        <strain evidence="1">BPL698</strain>
    </source>
</reference>
<comment type="caution">
    <text evidence="1">The sequence shown here is derived from an EMBL/GenBank/DDBJ whole genome shotgun (WGS) entry which is preliminary data.</text>
</comment>
<keyword evidence="2" id="KW-1185">Reference proteome</keyword>
<evidence type="ECO:0000313" key="1">
    <source>
        <dbReference type="EMBL" id="KAI9507323.1"/>
    </source>
</evidence>
<gene>
    <name evidence="1" type="ORF">F5148DRAFT_1285345</name>
</gene>
<dbReference type="EMBL" id="JAGFNK010000130">
    <property type="protein sequence ID" value="KAI9507323.1"/>
    <property type="molecule type" value="Genomic_DNA"/>
</dbReference>
<organism evidence="1 2">
    <name type="scientific">Russula earlei</name>
    <dbReference type="NCBI Taxonomy" id="71964"/>
    <lineage>
        <taxon>Eukaryota</taxon>
        <taxon>Fungi</taxon>
        <taxon>Dikarya</taxon>
        <taxon>Basidiomycota</taxon>
        <taxon>Agaricomycotina</taxon>
        <taxon>Agaricomycetes</taxon>
        <taxon>Russulales</taxon>
        <taxon>Russulaceae</taxon>
        <taxon>Russula</taxon>
    </lineage>
</organism>
<name>A0ACC0U6U3_9AGAM</name>